<proteinExistence type="predicted"/>
<dbReference type="AlphaFoldDB" id="A0A506XN80"/>
<evidence type="ECO:0000259" key="4">
    <source>
        <dbReference type="PROSITE" id="PS50987"/>
    </source>
</evidence>
<dbReference type="EMBL" id="VHQG01000005">
    <property type="protein sequence ID" value="TPW74104.1"/>
    <property type="molecule type" value="Genomic_DNA"/>
</dbReference>
<keyword evidence="1" id="KW-0805">Transcription regulation</keyword>
<feature type="domain" description="HTH arsR-type" evidence="4">
    <location>
        <begin position="1"/>
        <end position="95"/>
    </location>
</feature>
<reference evidence="5 6" key="1">
    <citation type="submission" date="2019-06" db="EMBL/GenBank/DDBJ databases">
        <authorList>
            <person name="Li F."/>
        </authorList>
    </citation>
    <scope>NUCLEOTIDE SEQUENCE [LARGE SCALE GENOMIC DNA]</scope>
    <source>
        <strain evidence="5 6">10F1D-1</strain>
    </source>
</reference>
<keyword evidence="6" id="KW-1185">Reference proteome</keyword>
<dbReference type="RefSeq" id="WP_141164683.1">
    <property type="nucleotide sequence ID" value="NZ_VHQG01000005.1"/>
</dbReference>
<dbReference type="InterPro" id="IPR036390">
    <property type="entry name" value="WH_DNA-bd_sf"/>
</dbReference>
<dbReference type="Pfam" id="PF01022">
    <property type="entry name" value="HTH_5"/>
    <property type="match status" value="1"/>
</dbReference>
<dbReference type="InterPro" id="IPR036388">
    <property type="entry name" value="WH-like_DNA-bd_sf"/>
</dbReference>
<name>A0A506XN80_9MICO</name>
<dbReference type="GO" id="GO:0003677">
    <property type="term" value="F:DNA binding"/>
    <property type="evidence" value="ECO:0007669"/>
    <property type="project" value="UniProtKB-KW"/>
</dbReference>
<dbReference type="SUPFAM" id="SSF46785">
    <property type="entry name" value="Winged helix' DNA-binding domain"/>
    <property type="match status" value="1"/>
</dbReference>
<comment type="caution">
    <text evidence="5">The sequence shown here is derived from an EMBL/GenBank/DDBJ whole genome shotgun (WGS) entry which is preliminary data.</text>
</comment>
<organism evidence="5 6">
    <name type="scientific">Schumannella soli</name>
    <dbReference type="NCBI Taxonomy" id="2590779"/>
    <lineage>
        <taxon>Bacteria</taxon>
        <taxon>Bacillati</taxon>
        <taxon>Actinomycetota</taxon>
        <taxon>Actinomycetes</taxon>
        <taxon>Micrococcales</taxon>
        <taxon>Microbacteriaceae</taxon>
        <taxon>Schumannella</taxon>
    </lineage>
</organism>
<evidence type="ECO:0000256" key="2">
    <source>
        <dbReference type="ARBA" id="ARBA00023125"/>
    </source>
</evidence>
<dbReference type="InterPro" id="IPR051081">
    <property type="entry name" value="HTH_MetalResp_TranReg"/>
</dbReference>
<dbReference type="InterPro" id="IPR011991">
    <property type="entry name" value="ArsR-like_HTH"/>
</dbReference>
<dbReference type="Gene3D" id="1.10.10.10">
    <property type="entry name" value="Winged helix-like DNA-binding domain superfamily/Winged helix DNA-binding domain"/>
    <property type="match status" value="1"/>
</dbReference>
<dbReference type="CDD" id="cd00090">
    <property type="entry name" value="HTH_ARSR"/>
    <property type="match status" value="1"/>
</dbReference>
<dbReference type="InterPro" id="IPR001845">
    <property type="entry name" value="HTH_ArsR_DNA-bd_dom"/>
</dbReference>
<gene>
    <name evidence="5" type="ORF">FJ657_15795</name>
</gene>
<keyword evidence="2" id="KW-0238">DNA-binding</keyword>
<evidence type="ECO:0000313" key="6">
    <source>
        <dbReference type="Proteomes" id="UP000316252"/>
    </source>
</evidence>
<dbReference type="NCBIfam" id="NF033788">
    <property type="entry name" value="HTH_metalloreg"/>
    <property type="match status" value="1"/>
</dbReference>
<dbReference type="Proteomes" id="UP000316252">
    <property type="component" value="Unassembled WGS sequence"/>
</dbReference>
<dbReference type="GO" id="GO:0003700">
    <property type="term" value="F:DNA-binding transcription factor activity"/>
    <property type="evidence" value="ECO:0007669"/>
    <property type="project" value="InterPro"/>
</dbReference>
<dbReference type="PANTHER" id="PTHR33154">
    <property type="entry name" value="TRANSCRIPTIONAL REGULATOR, ARSR FAMILY"/>
    <property type="match status" value="1"/>
</dbReference>
<sequence>MADIFDVVADPTRRQLLSRLLQLAPRPGVAGEISVGQLVTELGISQPTVSKHLKTLREHGLVTVREEGQHRYYRLYPAPLIEVEEFVGRFAELAGYSAADREPDPLAAVHAAWAGTEVGSRIGRVAANTAFGARSAIQGAQERLGEALPWAKRG</sequence>
<dbReference type="OrthoDB" id="3628603at2"/>
<evidence type="ECO:0000256" key="1">
    <source>
        <dbReference type="ARBA" id="ARBA00023015"/>
    </source>
</evidence>
<evidence type="ECO:0000313" key="5">
    <source>
        <dbReference type="EMBL" id="TPW74104.1"/>
    </source>
</evidence>
<dbReference type="PANTHER" id="PTHR33154:SF33">
    <property type="entry name" value="TRANSCRIPTIONAL REPRESSOR SDPR"/>
    <property type="match status" value="1"/>
</dbReference>
<evidence type="ECO:0000256" key="3">
    <source>
        <dbReference type="ARBA" id="ARBA00023163"/>
    </source>
</evidence>
<protein>
    <submittedName>
        <fullName evidence="5">Helix-turn-helix transcriptional regulator</fullName>
    </submittedName>
</protein>
<keyword evidence="3" id="KW-0804">Transcription</keyword>
<accession>A0A506XN80</accession>
<dbReference type="PROSITE" id="PS50987">
    <property type="entry name" value="HTH_ARSR_2"/>
    <property type="match status" value="1"/>
</dbReference>
<dbReference type="SMART" id="SM00418">
    <property type="entry name" value="HTH_ARSR"/>
    <property type="match status" value="1"/>
</dbReference>